<dbReference type="Proteomes" id="UP001056384">
    <property type="component" value="Chromosome 5"/>
</dbReference>
<feature type="region of interest" description="Disordered" evidence="1">
    <location>
        <begin position="220"/>
        <end position="253"/>
    </location>
</feature>
<gene>
    <name evidence="3" type="ORF">Slin15195_G063020</name>
</gene>
<organism evidence="3 4">
    <name type="scientific">Septoria linicola</name>
    <dbReference type="NCBI Taxonomy" id="215465"/>
    <lineage>
        <taxon>Eukaryota</taxon>
        <taxon>Fungi</taxon>
        <taxon>Dikarya</taxon>
        <taxon>Ascomycota</taxon>
        <taxon>Pezizomycotina</taxon>
        <taxon>Dothideomycetes</taxon>
        <taxon>Dothideomycetidae</taxon>
        <taxon>Mycosphaerellales</taxon>
        <taxon>Mycosphaerellaceae</taxon>
        <taxon>Septoria</taxon>
    </lineage>
</organism>
<proteinExistence type="predicted"/>
<keyword evidence="2" id="KW-0812">Transmembrane</keyword>
<keyword evidence="4" id="KW-1185">Reference proteome</keyword>
<name>A0A9Q9EL26_9PEZI</name>
<sequence>MSDKPRSPRKVLIACCCLVIPSGTALIYLNTTIKHAFHVHKDDSVLYETNYIIGSSFVTHTDLLSEVPEHIDFRALSASTIVGMLAIASGVAGLCGVVLSLKTRLGGGHQAVRTLILNGIALLDGLISLAIFVLCVYAPLTSPSKQLWHYTDPRSTDKEHTYYNWACGMKSVIKAAKQTHQQDEGWGLALFFMVLLMSFVITLLFLGEVKLMKDRKALQPQTEGVELRQDGDTDPRETTEMHDPPPKYCGRNVETPTRAIDPAITAPSTSIQVLNLSV</sequence>
<protein>
    <submittedName>
        <fullName evidence="3">Uncharacterized protein</fullName>
    </submittedName>
</protein>
<keyword evidence="2" id="KW-0472">Membrane</keyword>
<accession>A0A9Q9EL26</accession>
<feature type="transmembrane region" description="Helical" evidence="2">
    <location>
        <begin position="81"/>
        <end position="103"/>
    </location>
</feature>
<reference evidence="3" key="1">
    <citation type="submission" date="2022-06" db="EMBL/GenBank/DDBJ databases">
        <title>Complete genome sequences of two strains of the flax pathogen Septoria linicola.</title>
        <authorList>
            <person name="Lapalu N."/>
            <person name="Simon A."/>
            <person name="Demenou B."/>
            <person name="Paumier D."/>
            <person name="Guillot M.-P."/>
            <person name="Gout L."/>
            <person name="Valade R."/>
        </authorList>
    </citation>
    <scope>NUCLEOTIDE SEQUENCE</scope>
    <source>
        <strain evidence="3">SE15195</strain>
    </source>
</reference>
<feature type="transmembrane region" description="Helical" evidence="2">
    <location>
        <begin position="186"/>
        <end position="206"/>
    </location>
</feature>
<evidence type="ECO:0000256" key="1">
    <source>
        <dbReference type="SAM" id="MobiDB-lite"/>
    </source>
</evidence>
<keyword evidence="2" id="KW-1133">Transmembrane helix</keyword>
<feature type="compositionally biased region" description="Basic and acidic residues" evidence="1">
    <location>
        <begin position="225"/>
        <end position="245"/>
    </location>
</feature>
<evidence type="ECO:0000313" key="4">
    <source>
        <dbReference type="Proteomes" id="UP001056384"/>
    </source>
</evidence>
<evidence type="ECO:0000256" key="2">
    <source>
        <dbReference type="SAM" id="Phobius"/>
    </source>
</evidence>
<feature type="transmembrane region" description="Helical" evidence="2">
    <location>
        <begin position="115"/>
        <end position="140"/>
    </location>
</feature>
<evidence type="ECO:0000313" key="3">
    <source>
        <dbReference type="EMBL" id="USW52983.1"/>
    </source>
</evidence>
<dbReference type="AlphaFoldDB" id="A0A9Q9EL26"/>
<dbReference type="EMBL" id="CP099422">
    <property type="protein sequence ID" value="USW52983.1"/>
    <property type="molecule type" value="Genomic_DNA"/>
</dbReference>